<reference evidence="10 11" key="1">
    <citation type="journal article" date="2007" name="Proc. Natl. Acad. Sci. U.S.A.">
        <title>Independent sorting-out of thousands of duplicated gene pairs in two yeast species descended from a whole-genome duplication.</title>
        <authorList>
            <person name="Scannell D.R."/>
            <person name="Frank A.C."/>
            <person name="Conant G.C."/>
            <person name="Byrne K.P."/>
            <person name="Woolfit M."/>
            <person name="Wolfe K.H."/>
        </authorList>
    </citation>
    <scope>NUCLEOTIDE SEQUENCE [LARGE SCALE GENOMIC DNA]</scope>
    <source>
        <strain evidence="11">ATCC 22028 / DSM 70294 / BCRC 21397 / CBS 2163 / NBRC 10782 / NRRL Y-8283 / UCD 57-17</strain>
    </source>
</reference>
<keyword evidence="6" id="KW-0539">Nucleus</keyword>
<name>A7TSR5_VANPO</name>
<comment type="subcellular location">
    <subcellularLocation>
        <location evidence="1">Nucleus</location>
    </subcellularLocation>
</comment>
<dbReference type="GO" id="GO:0006367">
    <property type="term" value="P:transcription initiation at RNA polymerase II promoter"/>
    <property type="evidence" value="ECO:0007669"/>
    <property type="project" value="TreeGrafter"/>
</dbReference>
<organism evidence="11">
    <name type="scientific">Vanderwaltozyma polyspora (strain ATCC 22028 / DSM 70294 / BCRC 21397 / CBS 2163 / NBRC 10782 / NRRL Y-8283 / UCD 57-17)</name>
    <name type="common">Kluyveromyces polysporus</name>
    <dbReference type="NCBI Taxonomy" id="436907"/>
    <lineage>
        <taxon>Eukaryota</taxon>
        <taxon>Fungi</taxon>
        <taxon>Dikarya</taxon>
        <taxon>Ascomycota</taxon>
        <taxon>Saccharomycotina</taxon>
        <taxon>Saccharomycetes</taxon>
        <taxon>Saccharomycetales</taxon>
        <taxon>Saccharomycetaceae</taxon>
        <taxon>Vanderwaltozyma</taxon>
    </lineage>
</organism>
<dbReference type="RefSeq" id="XP_001642558.1">
    <property type="nucleotide sequence ID" value="XM_001642508.1"/>
</dbReference>
<dbReference type="Pfam" id="PF10406">
    <property type="entry name" value="TAF8_C"/>
    <property type="match status" value="1"/>
</dbReference>
<dbReference type="InterPro" id="IPR019473">
    <property type="entry name" value="TFIID_su8_C"/>
</dbReference>
<feature type="domain" description="Transcription factor TFIID subunit 8 C-terminal" evidence="9">
    <location>
        <begin position="168"/>
        <end position="215"/>
    </location>
</feature>
<dbReference type="GeneID" id="5542722"/>
<keyword evidence="5" id="KW-0804">Transcription</keyword>
<evidence type="ECO:0000256" key="3">
    <source>
        <dbReference type="ARBA" id="ARBA00017307"/>
    </source>
</evidence>
<keyword evidence="4" id="KW-0805">Transcription regulation</keyword>
<evidence type="ECO:0000313" key="11">
    <source>
        <dbReference type="Proteomes" id="UP000000267"/>
    </source>
</evidence>
<feature type="compositionally biased region" description="Polar residues" evidence="8">
    <location>
        <begin position="481"/>
        <end position="498"/>
    </location>
</feature>
<dbReference type="FunCoup" id="A7TSR5">
    <property type="interactions" value="276"/>
</dbReference>
<feature type="region of interest" description="Disordered" evidence="8">
    <location>
        <begin position="418"/>
        <end position="617"/>
    </location>
</feature>
<dbReference type="AlphaFoldDB" id="A7TSR5"/>
<keyword evidence="7" id="KW-0175">Coiled coil</keyword>
<dbReference type="PANTHER" id="PTHR46469">
    <property type="entry name" value="TRANSCRIPTION INITIATION FACTOR TFIID SUBUNIT 8"/>
    <property type="match status" value="1"/>
</dbReference>
<evidence type="ECO:0000256" key="1">
    <source>
        <dbReference type="ARBA" id="ARBA00004123"/>
    </source>
</evidence>
<feature type="coiled-coil region" evidence="7">
    <location>
        <begin position="340"/>
        <end position="379"/>
    </location>
</feature>
<feature type="compositionally biased region" description="Polar residues" evidence="8">
    <location>
        <begin position="418"/>
        <end position="440"/>
    </location>
</feature>
<dbReference type="eggNOG" id="KOG4336">
    <property type="taxonomic scope" value="Eukaryota"/>
</dbReference>
<dbReference type="CDD" id="cd08049">
    <property type="entry name" value="TAF8"/>
    <property type="match status" value="1"/>
</dbReference>
<feature type="compositionally biased region" description="Polar residues" evidence="8">
    <location>
        <begin position="534"/>
        <end position="544"/>
    </location>
</feature>
<accession>A7TSR5</accession>
<feature type="compositionally biased region" description="Basic and acidic residues" evidence="8">
    <location>
        <begin position="452"/>
        <end position="480"/>
    </location>
</feature>
<dbReference type="PANTHER" id="PTHR46469:SF1">
    <property type="entry name" value="TRANSCRIPTION INITIATION FACTOR TFIID SUBUNIT 8"/>
    <property type="match status" value="1"/>
</dbReference>
<dbReference type="PhylomeDB" id="A7TSR5"/>
<protein>
    <recommendedName>
        <fullName evidence="3">Transcription initiation factor TFIID subunit 8</fullName>
    </recommendedName>
</protein>
<gene>
    <name evidence="10" type="ORF">Kpol_1068p10</name>
</gene>
<feature type="compositionally biased region" description="Polar residues" evidence="8">
    <location>
        <begin position="560"/>
        <end position="582"/>
    </location>
</feature>
<evidence type="ECO:0000259" key="9">
    <source>
        <dbReference type="Pfam" id="PF10406"/>
    </source>
</evidence>
<dbReference type="STRING" id="436907.A7TSR5"/>
<evidence type="ECO:0000256" key="5">
    <source>
        <dbReference type="ARBA" id="ARBA00023163"/>
    </source>
</evidence>
<dbReference type="OMA" id="NICISNF"/>
<evidence type="ECO:0000256" key="7">
    <source>
        <dbReference type="SAM" id="Coils"/>
    </source>
</evidence>
<dbReference type="InterPro" id="IPR037818">
    <property type="entry name" value="TAF8"/>
</dbReference>
<comment type="similarity">
    <text evidence="2">Belongs to the TAF8 family.</text>
</comment>
<dbReference type="GO" id="GO:0005669">
    <property type="term" value="C:transcription factor TFIID complex"/>
    <property type="evidence" value="ECO:0007669"/>
    <property type="project" value="InterPro"/>
</dbReference>
<dbReference type="HOGENOM" id="CLU_030592_0_0_1"/>
<evidence type="ECO:0000256" key="4">
    <source>
        <dbReference type="ARBA" id="ARBA00023015"/>
    </source>
</evidence>
<evidence type="ECO:0000256" key="6">
    <source>
        <dbReference type="ARBA" id="ARBA00023242"/>
    </source>
</evidence>
<evidence type="ECO:0000256" key="2">
    <source>
        <dbReference type="ARBA" id="ARBA00008767"/>
    </source>
</evidence>
<dbReference type="EMBL" id="DS480521">
    <property type="protein sequence ID" value="EDO14700.1"/>
    <property type="molecule type" value="Genomic_DNA"/>
</dbReference>
<dbReference type="Proteomes" id="UP000000267">
    <property type="component" value="Unassembled WGS sequence"/>
</dbReference>
<sequence>MTGEATKYIQLTELPTLTEYKYEETEPAIEKILAKAVALQLKSMNCDTSITKFAFEHLMSLVVGQIDDMVLELHRLSSLQRRNTVAKADISVWLRGFNLTPEDLEEQNQKSQYLSKLYDKDYESLTKIATTTTRTLSTYQKLDLTHKDTSTAQTSKLVPISNPLQKLIPSWLPDFPPDYTYKFTPQYNTPITDETIIRRKVVEEGKQSEKALLNLLRGGQEDRISRDLKFSSSEMELATEETLATYSAITLRNKHLTSFFEKEPIQNSLNVEEYARTRVEIERKKVLGYEERQLQIQRNPFLKISRLISANNDNKVSKSVANTEIRKYLKRSLLNFIHSIPKTQQERKEARERAEEEKERRLAEIKALKEEKLKEMEAKKSSDFNLLDLSNYPNDSHGGFFAALESSDEERELIIQPRLSSYTRNNSGVSSNETQADSVKNANENENENENEAIKAGKELENDTTDSVKDIPTEENKIHTDANTAATEKVETIQNNNSDDAKTAQDNEKETVEKTETAPAIENSEQTVKEPETTESNGIGSSTDTTKDKEPVISNPEEPQVNSDINEPTASSTTDTTLQQAQEPEKEEVEADNGQSIENVEPLTTAEPGSEPKPILD</sequence>
<evidence type="ECO:0000256" key="8">
    <source>
        <dbReference type="SAM" id="MobiDB-lite"/>
    </source>
</evidence>
<keyword evidence="11" id="KW-1185">Reference proteome</keyword>
<dbReference type="OrthoDB" id="2193813at2759"/>
<evidence type="ECO:0000313" key="10">
    <source>
        <dbReference type="EMBL" id="EDO14700.1"/>
    </source>
</evidence>
<feature type="compositionally biased region" description="Basic and acidic residues" evidence="8">
    <location>
        <begin position="499"/>
        <end position="516"/>
    </location>
</feature>
<proteinExistence type="inferred from homology"/>
<dbReference type="InParanoid" id="A7TSR5"/>
<dbReference type="KEGG" id="vpo:Kpol_1068p10"/>